<accession>E4V322</accession>
<organism evidence="3">
    <name type="scientific">Arthroderma gypseum (strain ATCC MYA-4604 / CBS 118893)</name>
    <name type="common">Microsporum gypseum</name>
    <dbReference type="NCBI Taxonomy" id="535722"/>
    <lineage>
        <taxon>Eukaryota</taxon>
        <taxon>Fungi</taxon>
        <taxon>Dikarya</taxon>
        <taxon>Ascomycota</taxon>
        <taxon>Pezizomycotina</taxon>
        <taxon>Eurotiomycetes</taxon>
        <taxon>Eurotiomycetidae</taxon>
        <taxon>Onygenales</taxon>
        <taxon>Arthrodermataceae</taxon>
        <taxon>Nannizzia</taxon>
    </lineage>
</organism>
<feature type="compositionally biased region" description="Basic and acidic residues" evidence="1">
    <location>
        <begin position="39"/>
        <end position="52"/>
    </location>
</feature>
<dbReference type="AlphaFoldDB" id="E4V322"/>
<keyword evidence="3" id="KW-1185">Reference proteome</keyword>
<evidence type="ECO:0000313" key="3">
    <source>
        <dbReference type="Proteomes" id="UP000002669"/>
    </source>
</evidence>
<sequence>MVDMVDYNNDVISFSRYHGMRTNPSWEDSTPVSVGTTSERAKRQEEWKKGGK</sequence>
<evidence type="ECO:0000313" key="2">
    <source>
        <dbReference type="EMBL" id="EFR04396.1"/>
    </source>
</evidence>
<feature type="region of interest" description="Disordered" evidence="1">
    <location>
        <begin position="19"/>
        <end position="52"/>
    </location>
</feature>
<dbReference type="GeneID" id="10025398"/>
<dbReference type="EMBL" id="DS989828">
    <property type="protein sequence ID" value="EFR04396.1"/>
    <property type="molecule type" value="Genomic_DNA"/>
</dbReference>
<dbReference type="VEuPathDB" id="FungiDB:MGYG_07402"/>
<feature type="compositionally biased region" description="Polar residues" evidence="1">
    <location>
        <begin position="22"/>
        <end position="38"/>
    </location>
</feature>
<proteinExistence type="predicted"/>
<dbReference type="RefSeq" id="XP_003170159.1">
    <property type="nucleotide sequence ID" value="XM_003170111.1"/>
</dbReference>
<gene>
    <name evidence="2" type="ORF">MGYG_07402</name>
</gene>
<dbReference type="InParanoid" id="E4V322"/>
<dbReference type="HOGENOM" id="CLU_3086790_0_0_1"/>
<evidence type="ECO:0000256" key="1">
    <source>
        <dbReference type="SAM" id="MobiDB-lite"/>
    </source>
</evidence>
<dbReference type="Proteomes" id="UP000002669">
    <property type="component" value="Unassembled WGS sequence"/>
</dbReference>
<protein>
    <submittedName>
        <fullName evidence="2">Uncharacterized protein</fullName>
    </submittedName>
</protein>
<reference evidence="3" key="1">
    <citation type="journal article" date="2012" name="MBio">
        <title>Comparative genome analysis of Trichophyton rubrum and related dermatophytes reveals candidate genes involved in infection.</title>
        <authorList>
            <person name="Martinez D.A."/>
            <person name="Oliver B.G."/>
            <person name="Graeser Y."/>
            <person name="Goldberg J.M."/>
            <person name="Li W."/>
            <person name="Martinez-Rossi N.M."/>
            <person name="Monod M."/>
            <person name="Shelest E."/>
            <person name="Barton R.C."/>
            <person name="Birch E."/>
            <person name="Brakhage A.A."/>
            <person name="Chen Z."/>
            <person name="Gurr S.J."/>
            <person name="Heiman D."/>
            <person name="Heitman J."/>
            <person name="Kosti I."/>
            <person name="Rossi A."/>
            <person name="Saif S."/>
            <person name="Samalova M."/>
            <person name="Saunders C.W."/>
            <person name="Shea T."/>
            <person name="Summerbell R.C."/>
            <person name="Xu J."/>
            <person name="Young S."/>
            <person name="Zeng Q."/>
            <person name="Birren B.W."/>
            <person name="Cuomo C.A."/>
            <person name="White T.C."/>
        </authorList>
    </citation>
    <scope>NUCLEOTIDE SEQUENCE [LARGE SCALE GENOMIC DNA]</scope>
    <source>
        <strain evidence="3">ATCC MYA-4604 / CBS 118893</strain>
    </source>
</reference>
<name>E4V322_ARTGP</name>